<proteinExistence type="predicted"/>
<accession>A0ACC0APP5</accession>
<organism evidence="1 2">
    <name type="scientific">Catharanthus roseus</name>
    <name type="common">Madagascar periwinkle</name>
    <name type="synonym">Vinca rosea</name>
    <dbReference type="NCBI Taxonomy" id="4058"/>
    <lineage>
        <taxon>Eukaryota</taxon>
        <taxon>Viridiplantae</taxon>
        <taxon>Streptophyta</taxon>
        <taxon>Embryophyta</taxon>
        <taxon>Tracheophyta</taxon>
        <taxon>Spermatophyta</taxon>
        <taxon>Magnoliopsida</taxon>
        <taxon>eudicotyledons</taxon>
        <taxon>Gunneridae</taxon>
        <taxon>Pentapetalae</taxon>
        <taxon>asterids</taxon>
        <taxon>lamiids</taxon>
        <taxon>Gentianales</taxon>
        <taxon>Apocynaceae</taxon>
        <taxon>Rauvolfioideae</taxon>
        <taxon>Vinceae</taxon>
        <taxon>Catharanthinae</taxon>
        <taxon>Catharanthus</taxon>
    </lineage>
</organism>
<reference evidence="2" key="1">
    <citation type="journal article" date="2023" name="Nat. Plants">
        <title>Single-cell RNA sequencing provides a high-resolution roadmap for understanding the multicellular compartmentation of specialized metabolism.</title>
        <authorList>
            <person name="Sun S."/>
            <person name="Shen X."/>
            <person name="Li Y."/>
            <person name="Li Y."/>
            <person name="Wang S."/>
            <person name="Li R."/>
            <person name="Zhang H."/>
            <person name="Shen G."/>
            <person name="Guo B."/>
            <person name="Wei J."/>
            <person name="Xu J."/>
            <person name="St-Pierre B."/>
            <person name="Chen S."/>
            <person name="Sun C."/>
        </authorList>
    </citation>
    <scope>NUCLEOTIDE SEQUENCE [LARGE SCALE GENOMIC DNA]</scope>
</reference>
<evidence type="ECO:0000313" key="1">
    <source>
        <dbReference type="EMBL" id="KAI5662586.1"/>
    </source>
</evidence>
<dbReference type="Proteomes" id="UP001060085">
    <property type="component" value="Linkage Group LG05"/>
</dbReference>
<sequence>MIHNQLNVEPNEKILFKNRKTISYIYMNNDFYYNSFVVCRKLMEIESKFYCVSCSKEVEYLKLRYMLKVLATDETGSAWLVLFDKEVEKVIGHDIETVVELYLKDGWASNTLKLMMNDLITH</sequence>
<dbReference type="EMBL" id="CM044705">
    <property type="protein sequence ID" value="KAI5662586.1"/>
    <property type="molecule type" value="Genomic_DNA"/>
</dbReference>
<gene>
    <name evidence="1" type="ORF">M9H77_21909</name>
</gene>
<comment type="caution">
    <text evidence="1">The sequence shown here is derived from an EMBL/GenBank/DDBJ whole genome shotgun (WGS) entry which is preliminary data.</text>
</comment>
<protein>
    <submittedName>
        <fullName evidence="1">Uncharacterized protein</fullName>
    </submittedName>
</protein>
<name>A0ACC0APP5_CATRO</name>
<evidence type="ECO:0000313" key="2">
    <source>
        <dbReference type="Proteomes" id="UP001060085"/>
    </source>
</evidence>
<keyword evidence="2" id="KW-1185">Reference proteome</keyword>